<feature type="domain" description="Fibronectin type-III" evidence="16">
    <location>
        <begin position="1001"/>
        <end position="1094"/>
    </location>
</feature>
<dbReference type="CDD" id="cd00063">
    <property type="entry name" value="FN3"/>
    <property type="match status" value="4"/>
</dbReference>
<dbReference type="PANTHER" id="PTHR44170">
    <property type="entry name" value="PROTEIN SIDEKICK"/>
    <property type="match status" value="1"/>
</dbReference>
<evidence type="ECO:0000256" key="3">
    <source>
        <dbReference type="ARBA" id="ARBA00022729"/>
    </source>
</evidence>
<proteinExistence type="predicted"/>
<keyword evidence="10" id="KW-1015">Disulfide bond</keyword>
<feature type="transmembrane region" description="Helical" evidence="14">
    <location>
        <begin position="1416"/>
        <end position="1439"/>
    </location>
</feature>
<dbReference type="InParanoid" id="A0A7M7K5F4"/>
<dbReference type="Proteomes" id="UP000594260">
    <property type="component" value="Unplaced"/>
</dbReference>
<evidence type="ECO:0000256" key="6">
    <source>
        <dbReference type="ARBA" id="ARBA00022902"/>
    </source>
</evidence>
<keyword evidence="7 14" id="KW-1133">Transmembrane helix</keyword>
<evidence type="ECO:0000313" key="17">
    <source>
        <dbReference type="EnsemblMetazoa" id="XP_022661512"/>
    </source>
</evidence>
<evidence type="ECO:0000256" key="13">
    <source>
        <dbReference type="SAM" id="MobiDB-lite"/>
    </source>
</evidence>
<feature type="domain" description="Ig-like" evidence="15">
    <location>
        <begin position="804"/>
        <end position="894"/>
    </location>
</feature>
<dbReference type="InterPro" id="IPR036116">
    <property type="entry name" value="FN3_sf"/>
</dbReference>
<protein>
    <recommendedName>
        <fullName evidence="19">Down syndrome cell adhesion molecule-like protein Dscam2</fullName>
    </recommendedName>
</protein>
<dbReference type="GO" id="GO:0007399">
    <property type="term" value="P:nervous system development"/>
    <property type="evidence" value="ECO:0007669"/>
    <property type="project" value="UniProtKB-KW"/>
</dbReference>
<keyword evidence="6" id="KW-0524">Neurogenesis</keyword>
<dbReference type="Pfam" id="PF13927">
    <property type="entry name" value="Ig_3"/>
    <property type="match status" value="3"/>
</dbReference>
<keyword evidence="11" id="KW-0393">Immunoglobulin domain</keyword>
<dbReference type="InterPro" id="IPR007110">
    <property type="entry name" value="Ig-like_dom"/>
</dbReference>
<evidence type="ECO:0000256" key="1">
    <source>
        <dbReference type="ARBA" id="ARBA00004479"/>
    </source>
</evidence>
<dbReference type="PANTHER" id="PTHR44170:SF6">
    <property type="entry name" value="CONTACTIN"/>
    <property type="match status" value="1"/>
</dbReference>
<evidence type="ECO:0000256" key="8">
    <source>
        <dbReference type="ARBA" id="ARBA00023018"/>
    </source>
</evidence>
<feature type="domain" description="Ig-like" evidence="15">
    <location>
        <begin position="616"/>
        <end position="701"/>
    </location>
</feature>
<dbReference type="SUPFAM" id="SSF48726">
    <property type="entry name" value="Immunoglobulin"/>
    <property type="match status" value="8"/>
</dbReference>
<dbReference type="GeneID" id="111250466"/>
<keyword evidence="3" id="KW-0732">Signal</keyword>
<dbReference type="RefSeq" id="XP_022661514.1">
    <property type="nucleotide sequence ID" value="XM_022805779.1"/>
</dbReference>
<evidence type="ECO:0000256" key="11">
    <source>
        <dbReference type="ARBA" id="ARBA00023319"/>
    </source>
</evidence>
<feature type="domain" description="Ig-like" evidence="15">
    <location>
        <begin position="517"/>
        <end position="611"/>
    </location>
</feature>
<dbReference type="InterPro" id="IPR003961">
    <property type="entry name" value="FN3_dom"/>
</dbReference>
<dbReference type="EnsemblMetazoa" id="XM_022805777">
    <property type="protein sequence ID" value="XP_022661512"/>
    <property type="gene ID" value="LOC111250466"/>
</dbReference>
<dbReference type="GO" id="GO:0030154">
    <property type="term" value="P:cell differentiation"/>
    <property type="evidence" value="ECO:0007669"/>
    <property type="project" value="UniProtKB-ARBA"/>
</dbReference>
<evidence type="ECO:0000256" key="4">
    <source>
        <dbReference type="ARBA" id="ARBA00022737"/>
    </source>
</evidence>
<evidence type="ECO:0000256" key="12">
    <source>
        <dbReference type="ARBA" id="ARBA00034103"/>
    </source>
</evidence>
<evidence type="ECO:0000256" key="14">
    <source>
        <dbReference type="SAM" id="Phobius"/>
    </source>
</evidence>
<feature type="domain" description="Ig-like" evidence="15">
    <location>
        <begin position="706"/>
        <end position="799"/>
    </location>
</feature>
<evidence type="ECO:0000256" key="5">
    <source>
        <dbReference type="ARBA" id="ARBA00022889"/>
    </source>
</evidence>
<dbReference type="SMART" id="SM00409">
    <property type="entry name" value="IG"/>
    <property type="match status" value="8"/>
</dbReference>
<keyword evidence="2 14" id="KW-0812">Transmembrane</keyword>
<dbReference type="InterPro" id="IPR003598">
    <property type="entry name" value="Ig_sub2"/>
</dbReference>
<dbReference type="Pfam" id="PF00041">
    <property type="entry name" value="fn3"/>
    <property type="match status" value="3"/>
</dbReference>
<dbReference type="PROSITE" id="PS50835">
    <property type="entry name" value="IG_LIKE"/>
    <property type="match status" value="7"/>
</dbReference>
<dbReference type="RefSeq" id="XP_022661512.1">
    <property type="nucleotide sequence ID" value="XM_022805777.1"/>
</dbReference>
<evidence type="ECO:0000313" key="18">
    <source>
        <dbReference type="Proteomes" id="UP000594260"/>
    </source>
</evidence>
<dbReference type="FunFam" id="2.60.40.10:FF:000017">
    <property type="entry name" value="Down syndrome cell adhesion molecule b"/>
    <property type="match status" value="1"/>
</dbReference>
<accession>A0A7M7K5F4</accession>
<dbReference type="InterPro" id="IPR013783">
    <property type="entry name" value="Ig-like_fold"/>
</dbReference>
<organism evidence="17 18">
    <name type="scientific">Varroa destructor</name>
    <name type="common">Honeybee mite</name>
    <dbReference type="NCBI Taxonomy" id="109461"/>
    <lineage>
        <taxon>Eukaryota</taxon>
        <taxon>Metazoa</taxon>
        <taxon>Ecdysozoa</taxon>
        <taxon>Arthropoda</taxon>
        <taxon>Chelicerata</taxon>
        <taxon>Arachnida</taxon>
        <taxon>Acari</taxon>
        <taxon>Parasitiformes</taxon>
        <taxon>Mesostigmata</taxon>
        <taxon>Gamasina</taxon>
        <taxon>Dermanyssoidea</taxon>
        <taxon>Varroidae</taxon>
        <taxon>Varroa</taxon>
    </lineage>
</organism>
<evidence type="ECO:0008006" key="19">
    <source>
        <dbReference type="Google" id="ProtNLM"/>
    </source>
</evidence>
<evidence type="ECO:0000256" key="2">
    <source>
        <dbReference type="ARBA" id="ARBA00022692"/>
    </source>
</evidence>
<dbReference type="FunFam" id="2.60.40.10:FF:000028">
    <property type="entry name" value="Neuronal cell adhesion molecule"/>
    <property type="match status" value="1"/>
</dbReference>
<dbReference type="EnsemblMetazoa" id="XM_022805779">
    <property type="protein sequence ID" value="XP_022661514"/>
    <property type="gene ID" value="LOC111250466"/>
</dbReference>
<feature type="domain" description="Fibronectin type-III" evidence="16">
    <location>
        <begin position="1099"/>
        <end position="1202"/>
    </location>
</feature>
<dbReference type="SMART" id="SM00406">
    <property type="entry name" value="IGv"/>
    <property type="match status" value="3"/>
</dbReference>
<dbReference type="CDD" id="cd00096">
    <property type="entry name" value="Ig"/>
    <property type="match status" value="2"/>
</dbReference>
<dbReference type="KEGG" id="vde:111250466"/>
<dbReference type="SUPFAM" id="SSF49265">
    <property type="entry name" value="Fibronectin type III"/>
    <property type="match status" value="2"/>
</dbReference>
<dbReference type="GO" id="GO:0045202">
    <property type="term" value="C:synapse"/>
    <property type="evidence" value="ECO:0007669"/>
    <property type="project" value="UniProtKB-SubCell"/>
</dbReference>
<dbReference type="GO" id="GO:0009653">
    <property type="term" value="P:anatomical structure morphogenesis"/>
    <property type="evidence" value="ECO:0007669"/>
    <property type="project" value="UniProtKB-ARBA"/>
</dbReference>
<dbReference type="OrthoDB" id="152385at2759"/>
<dbReference type="SMART" id="SM00060">
    <property type="entry name" value="FN3"/>
    <property type="match status" value="4"/>
</dbReference>
<feature type="region of interest" description="Disordered" evidence="13">
    <location>
        <begin position="176"/>
        <end position="210"/>
    </location>
</feature>
<feature type="domain" description="Ig-like" evidence="15">
    <location>
        <begin position="334"/>
        <end position="423"/>
    </location>
</feature>
<feature type="domain" description="Fibronectin type-III" evidence="16">
    <location>
        <begin position="1298"/>
        <end position="1395"/>
    </location>
</feature>
<evidence type="ECO:0000256" key="7">
    <source>
        <dbReference type="ARBA" id="ARBA00022989"/>
    </source>
</evidence>
<dbReference type="Gene3D" id="2.60.40.10">
    <property type="entry name" value="Immunoglobulins"/>
    <property type="match status" value="13"/>
</dbReference>
<feature type="domain" description="Ig-like" evidence="15">
    <location>
        <begin position="426"/>
        <end position="511"/>
    </location>
</feature>
<dbReference type="FunFam" id="2.60.40.10:FF:000333">
    <property type="entry name" value="Down syndrome cell adhesion molecule"/>
    <property type="match status" value="1"/>
</dbReference>
<dbReference type="FunFam" id="2.60.40.10:FF:000032">
    <property type="entry name" value="palladin isoform X1"/>
    <property type="match status" value="1"/>
</dbReference>
<keyword evidence="4" id="KW-0677">Repeat</keyword>
<feature type="compositionally biased region" description="Basic and acidic residues" evidence="13">
    <location>
        <begin position="181"/>
        <end position="198"/>
    </location>
</feature>
<dbReference type="InterPro" id="IPR036179">
    <property type="entry name" value="Ig-like_dom_sf"/>
</dbReference>
<evidence type="ECO:0000259" key="15">
    <source>
        <dbReference type="PROSITE" id="PS50835"/>
    </source>
</evidence>
<feature type="region of interest" description="Disordered" evidence="13">
    <location>
        <begin position="1643"/>
        <end position="1683"/>
    </location>
</feature>
<dbReference type="SMART" id="SM00408">
    <property type="entry name" value="IGc2"/>
    <property type="match status" value="7"/>
</dbReference>
<dbReference type="GO" id="GO:0005886">
    <property type="term" value="C:plasma membrane"/>
    <property type="evidence" value="ECO:0007669"/>
    <property type="project" value="UniProtKB-SubCell"/>
</dbReference>
<evidence type="ECO:0000259" key="16">
    <source>
        <dbReference type="PROSITE" id="PS50853"/>
    </source>
</evidence>
<evidence type="ECO:0000256" key="10">
    <source>
        <dbReference type="ARBA" id="ARBA00023157"/>
    </source>
</evidence>
<keyword evidence="8" id="KW-0770">Synapse</keyword>
<dbReference type="GO" id="GO:0098609">
    <property type="term" value="P:cell-cell adhesion"/>
    <property type="evidence" value="ECO:0007669"/>
    <property type="project" value="TreeGrafter"/>
</dbReference>
<comment type="subcellular location">
    <subcellularLocation>
        <location evidence="1">Membrane</location>
        <topology evidence="1">Single-pass type I membrane protein</topology>
    </subcellularLocation>
    <subcellularLocation>
        <location evidence="12">Synapse</location>
    </subcellularLocation>
</comment>
<dbReference type="PROSITE" id="PS50853">
    <property type="entry name" value="FN3"/>
    <property type="match status" value="4"/>
</dbReference>
<feature type="domain" description="Ig-like" evidence="15">
    <location>
        <begin position="901"/>
        <end position="996"/>
    </location>
</feature>
<dbReference type="InterPro" id="IPR003599">
    <property type="entry name" value="Ig_sub"/>
</dbReference>
<dbReference type="Pfam" id="PF25059">
    <property type="entry name" value="FN3_DSCAM-DSCAML_C"/>
    <property type="match status" value="1"/>
</dbReference>
<keyword evidence="5" id="KW-0130">Cell adhesion</keyword>
<keyword evidence="18" id="KW-1185">Reference proteome</keyword>
<keyword evidence="9 14" id="KW-0472">Membrane</keyword>
<evidence type="ECO:0000256" key="9">
    <source>
        <dbReference type="ARBA" id="ARBA00023136"/>
    </source>
</evidence>
<sequence>MRALQKEATNAADTQKIQPFSILLPSTGSLLSKTAGTTLTSTTNTKQKRTSLPVLFGITLTLFEFTAAVAGDDRRLQQLPLFFREEPPSSVVFLNSTGAVIPCDGGGVSKPRAVWTRPDGAPLSPIPGLRQFRSDGSMVLQPFSGEQFRTEVHSGLFRCQLTSDAGSIGSRDVRVTAASVERTDKKQEELDGEGDKDSSGSSPSSSRRPLTRQAAHCLVLKMPIEVSVTDSIANLGGTAILRCLIHPPAMRQMANITGWSTDDDMTIVPSNAKSFSTPRYQAFLNGLLLISGVTRADERRRFRCVVENSITGEKMESQAWGKVIVTEPKGYSPPRIFESELREKIQEDATLRLPCVASGHPAPTYNWYRVMSQSGQKIPLNTHWNTGGTLVLTRVTLSDSGKYVCVANNTMGQDRAERDVVVTAALKAEILPRRLTVRSGDDVTVNCTYRGGPVREVRWLKDNKPLQNDHRVRLLGRLVLHISSFRRADTGMYQCFVNNEQDSAQGHAYLRIEEIHPTIREKFIGGKFKPRSEISLKCQATGSPLPQLSWLLDGSPLPETRDINQGDFVQPDGALVVSFVNVTSMKVEYGGDYTCMATNDVGTAMHTQRINVEGDPYIRPMKDITVVAGKELNIKCPAAGDVASMFIKKDNRQISREPRYGLAEDRSSLSIHEARKDDAGLYTCIAKGYGTKNASRSVMVTVVSAPQISPILFSDKIHEGMRAMASCNIIDGDPPMRVSWWRNGQPLRDGQDQNNVQLSNPSEYSSFLTINNVTRAYTGNYTCVANNNAAVSNYTAMLLVKAPPRWKIAPRDMSAIMSTSITFDCQAEGEPDPVVRWKYAKDEASDFHGIVSSPHMHVLENGSLNIISVQTEDKGRYLCEAANGVGPSLSAAVDLIVHRGPHITGLAKSMHVRSTAETSLPCTVSGDEPLSIIWSKDGILVPLHDERYVITEEKSFYGKKSILRLRAAERSDTATFSCTATNPYGKAAEGLRLIVQGAPDPPDDIVFSDVRSTSVVAKWNIPYSGNSDISSYTINYHPVSEPEATRVITVPGTSADATLQELIPATQYQFVIKASNALGDSIFSKPTLVKTKMDAPKTPPSHVTASAVDSRTIRVTWRKPAERARNSHLSGYYVGYKEADATEQLVYKTVDIDHSTQPASSREEYTITGLKKNTKYTVVVQAFNPQGSGPLSNELIVKTYEYDPPPSPPLKIIATTSSSIHVRWEQDLNKYKVTGYLLHYKHLGAEWKEMQLHSFTTNKIVEGLLCGTTYQIFLTAFNDIGRGEPSPVIEVATEGRAPIAPLSDAFISSNQTTATLNIATWGDGGCPIRHFVVQYKLAQHRDWLLLSSDLLKEKQQVLVVGELQPSSWYELLVTAHNEAGFTEEDYQFATLTPSGGTIPPPLAGTRQVSMLRDPAVLVPVLCAATVVILLISAVSLLFMRNRRGHPHGHSNDICQSREDLSMNTYGKCSKDPVNDIMYNNDHETLYCPYAAQQAAEAFNFKGDMVAETLRRVAKNKEHTYEVPHRIRAVQQGYCNGVSSSATLDRTAMGQTPKQKYRPLSLGRSFDQDLFEEDLEGPSLTTADMYKEAAANQHKQEAVSSIISSGAAESDLCSSAYEDDSIIIGDACPQSDCRYNYSTSTLKAHQQIPHIQQASHPQQGQPPPGSQSPYAQPRPISDKWSVKL</sequence>
<dbReference type="InterPro" id="IPR013106">
    <property type="entry name" value="Ig_V-set"/>
</dbReference>
<dbReference type="FunFam" id="2.60.40.10:FF:000104">
    <property type="entry name" value="Down syndrome cell adhesion molecule b"/>
    <property type="match status" value="1"/>
</dbReference>
<dbReference type="InterPro" id="IPR056754">
    <property type="entry name" value="DSCAM/DSCAML_C"/>
</dbReference>
<dbReference type="OMA" id="ATSHMAY"/>
<dbReference type="Pfam" id="PF07679">
    <property type="entry name" value="I-set"/>
    <property type="match status" value="4"/>
</dbReference>
<feature type="domain" description="Fibronectin type-III" evidence="16">
    <location>
        <begin position="1205"/>
        <end position="1296"/>
    </location>
</feature>
<dbReference type="InterPro" id="IPR013098">
    <property type="entry name" value="Ig_I-set"/>
</dbReference>
<name>A0A7M7K5F4_VARDE</name>
<reference evidence="17" key="1">
    <citation type="submission" date="2021-01" db="UniProtKB">
        <authorList>
            <consortium name="EnsemblMetazoa"/>
        </authorList>
    </citation>
    <scope>IDENTIFICATION</scope>
</reference>